<feature type="region of interest" description="Disordered" evidence="1">
    <location>
        <begin position="1"/>
        <end position="29"/>
    </location>
</feature>
<proteinExistence type="predicted"/>
<evidence type="ECO:0000313" key="2">
    <source>
        <dbReference type="Proteomes" id="UP000025227"/>
    </source>
</evidence>
<protein>
    <submittedName>
        <fullName evidence="3">Uncharacterized protein</fullName>
    </submittedName>
</protein>
<accession>A0A7I4XVR8</accession>
<evidence type="ECO:0000256" key="1">
    <source>
        <dbReference type="SAM" id="MobiDB-lite"/>
    </source>
</evidence>
<keyword evidence="2" id="KW-1185">Reference proteome</keyword>
<organism evidence="2 3">
    <name type="scientific">Haemonchus contortus</name>
    <name type="common">Barber pole worm</name>
    <dbReference type="NCBI Taxonomy" id="6289"/>
    <lineage>
        <taxon>Eukaryota</taxon>
        <taxon>Metazoa</taxon>
        <taxon>Ecdysozoa</taxon>
        <taxon>Nematoda</taxon>
        <taxon>Chromadorea</taxon>
        <taxon>Rhabditida</taxon>
        <taxon>Rhabditina</taxon>
        <taxon>Rhabditomorpha</taxon>
        <taxon>Strongyloidea</taxon>
        <taxon>Trichostrongylidae</taxon>
        <taxon>Haemonchus</taxon>
    </lineage>
</organism>
<name>A0A7I4XVR8_HAECO</name>
<dbReference type="WBParaSite" id="HCON_00010070-00001">
    <property type="protein sequence ID" value="HCON_00010070-00001"/>
    <property type="gene ID" value="HCON_00010070"/>
</dbReference>
<sequence>MATELGGSPKSTAESSHHKRVFEPYRSSQEALRTNWNPSCIREELRLTIRRACVKTLNECLRSRLVSSAPNLKKLTLLKI</sequence>
<reference evidence="3" key="1">
    <citation type="submission" date="2020-12" db="UniProtKB">
        <authorList>
            <consortium name="WormBaseParasite"/>
        </authorList>
    </citation>
    <scope>IDENTIFICATION</scope>
    <source>
        <strain evidence="3">MHco3</strain>
    </source>
</reference>
<dbReference type="AlphaFoldDB" id="A0A7I4XVR8"/>
<dbReference type="Proteomes" id="UP000025227">
    <property type="component" value="Unplaced"/>
</dbReference>
<evidence type="ECO:0000313" key="3">
    <source>
        <dbReference type="WBParaSite" id="HCON_00010070-00001"/>
    </source>
</evidence>